<evidence type="ECO:0000256" key="1">
    <source>
        <dbReference type="SAM" id="Phobius"/>
    </source>
</evidence>
<keyword evidence="3" id="KW-1185">Reference proteome</keyword>
<comment type="caution">
    <text evidence="2">The sequence shown here is derived from an EMBL/GenBank/DDBJ whole genome shotgun (WGS) entry which is preliminary data.</text>
</comment>
<evidence type="ECO:0000313" key="3">
    <source>
        <dbReference type="Proteomes" id="UP001589810"/>
    </source>
</evidence>
<gene>
    <name evidence="2" type="ORF">ACFFH7_40095</name>
</gene>
<reference evidence="2 3" key="1">
    <citation type="submission" date="2024-09" db="EMBL/GenBank/DDBJ databases">
        <authorList>
            <person name="Sun Q."/>
            <person name="Mori K."/>
        </authorList>
    </citation>
    <scope>NUCLEOTIDE SEQUENCE [LARGE SCALE GENOMIC DNA]</scope>
    <source>
        <strain evidence="2 3">TBRC 1432</strain>
    </source>
</reference>
<dbReference type="EMBL" id="JBHLUD010000014">
    <property type="protein sequence ID" value="MFC0547766.1"/>
    <property type="molecule type" value="Genomic_DNA"/>
</dbReference>
<accession>A0ABV6N6Y5</accession>
<feature type="transmembrane region" description="Helical" evidence="1">
    <location>
        <begin position="116"/>
        <end position="136"/>
    </location>
</feature>
<name>A0ABV6N6Y5_9PSEU</name>
<keyword evidence="1" id="KW-1133">Transmembrane helix</keyword>
<feature type="transmembrane region" description="Helical" evidence="1">
    <location>
        <begin position="209"/>
        <end position="228"/>
    </location>
</feature>
<dbReference type="RefSeq" id="WP_273938380.1">
    <property type="nucleotide sequence ID" value="NZ_CP097263.1"/>
</dbReference>
<proteinExistence type="predicted"/>
<protein>
    <submittedName>
        <fullName evidence="2">Uncharacterized protein</fullName>
    </submittedName>
</protein>
<organism evidence="2 3">
    <name type="scientific">Kutzneria chonburiensis</name>
    <dbReference type="NCBI Taxonomy" id="1483604"/>
    <lineage>
        <taxon>Bacteria</taxon>
        <taxon>Bacillati</taxon>
        <taxon>Actinomycetota</taxon>
        <taxon>Actinomycetes</taxon>
        <taxon>Pseudonocardiales</taxon>
        <taxon>Pseudonocardiaceae</taxon>
        <taxon>Kutzneria</taxon>
    </lineage>
</organism>
<feature type="transmembrane region" description="Helical" evidence="1">
    <location>
        <begin position="32"/>
        <end position="52"/>
    </location>
</feature>
<sequence>MGYVDSWTQRYRGVDLGPHTLLLGRLLVRRRAMHLGAGLVAVVLVLRVAQFLLGSTSLLWSVALSALVAMAAGVALLVQRLGDARVAAAAQPEPFDPFVPVEPADFTTVVGRRTRILLAVSYLGAALLGFVALLHGDEIEQSVIFLVGVALLAAVTYASLHTALVRAPIAVDHGSRQADDLLRVNDARHAALAYPVLLAVVTMSTTSSLWLLTVYTAVSVVISVFAMAHEPLTPKVPVAR</sequence>
<evidence type="ECO:0000313" key="2">
    <source>
        <dbReference type="EMBL" id="MFC0547766.1"/>
    </source>
</evidence>
<feature type="transmembrane region" description="Helical" evidence="1">
    <location>
        <begin position="58"/>
        <end position="78"/>
    </location>
</feature>
<feature type="transmembrane region" description="Helical" evidence="1">
    <location>
        <begin position="142"/>
        <end position="165"/>
    </location>
</feature>
<keyword evidence="1" id="KW-0472">Membrane</keyword>
<keyword evidence="1" id="KW-0812">Transmembrane</keyword>
<dbReference type="Proteomes" id="UP001589810">
    <property type="component" value="Unassembled WGS sequence"/>
</dbReference>